<feature type="domain" description="Peptidase S1" evidence="2">
    <location>
        <begin position="1"/>
        <end position="261"/>
    </location>
</feature>
<feature type="transmembrane region" description="Helical" evidence="1">
    <location>
        <begin position="586"/>
        <end position="610"/>
    </location>
</feature>
<evidence type="ECO:0000259" key="2">
    <source>
        <dbReference type="PROSITE" id="PS50240"/>
    </source>
</evidence>
<reference evidence="3" key="1">
    <citation type="submission" date="2022-07" db="EMBL/GenBank/DDBJ databases">
        <title>Phylogenomic reconstructions and comparative analyses of Kickxellomycotina fungi.</title>
        <authorList>
            <person name="Reynolds N.K."/>
            <person name="Stajich J.E."/>
            <person name="Barry K."/>
            <person name="Grigoriev I.V."/>
            <person name="Crous P."/>
            <person name="Smith M.E."/>
        </authorList>
    </citation>
    <scope>NUCLEOTIDE SEQUENCE</scope>
    <source>
        <strain evidence="3">NBRC 105413</strain>
    </source>
</reference>
<sequence length="647" mass="66443">MVAGLSLASAQLFKKAPLATNVPDYIAPDQKNDVSDIRYLGYGELIYSGSDAHCTAIMLSNTQALVAASCVQGAASNYQVAVMGANNGYINTAKVQSIQLHKGYDSTTFANNLAILTIDNVYPSGTMRGIIADYPTGWTNRYLVSYSLSSVSPVNPAEPQSVAVPNTNSAACSSNSPLFAANPDDFVCMENTIAAPGGKANCVTGYNAVIGVTQTNIAVGALYSFSVSNSVDGLCPSGGATVLSYYTVLRNYIPWIASVVGQDSIGAMPVKDAGYTLSSAPVTYAAVPASPAAGGMVAQDGFNINATSNEPISLANQLLKAAPVGNSATTVVTTSTEIISITDHTTDTKVVSAQTTGTTSTTTTITDTMTSTTVMTLTETATSMSIVETTVTVTQSQNANGSQVSGNGGQNNIAINLDNGQGNNNNNGGIAQTITVTATATATLSGFTTITESTVTTVTASIYMSASVAANGATTVMAAAATVAPPSTDTVTVTTVSTDLVTSIFTVTAIPTGAHQKIIVARTVISTVTQTITADTSGTITQYIAATASESGSQVSASNSSSKIINAGAAESNATTVDDKDSKSKLLAGAIAGIVIAVLLLMALLGYYIWRKCKNGDFNSVSRVEQWMFNHNTSRRYSDAPTYTVEA</sequence>
<dbReference type="PROSITE" id="PS50240">
    <property type="entry name" value="TRYPSIN_DOM"/>
    <property type="match status" value="1"/>
</dbReference>
<name>A0A9W8CHP5_9FUNG</name>
<keyword evidence="1" id="KW-1133">Transmembrane helix</keyword>
<dbReference type="InterPro" id="IPR009003">
    <property type="entry name" value="Peptidase_S1_PA"/>
</dbReference>
<dbReference type="InterPro" id="IPR043504">
    <property type="entry name" value="Peptidase_S1_PA_chymotrypsin"/>
</dbReference>
<dbReference type="Gene3D" id="2.40.10.10">
    <property type="entry name" value="Trypsin-like serine proteases"/>
    <property type="match status" value="1"/>
</dbReference>
<dbReference type="AlphaFoldDB" id="A0A9W8CHP5"/>
<comment type="caution">
    <text evidence="3">The sequence shown here is derived from an EMBL/GenBank/DDBJ whole genome shotgun (WGS) entry which is preliminary data.</text>
</comment>
<protein>
    <recommendedName>
        <fullName evidence="2">Peptidase S1 domain-containing protein</fullName>
    </recommendedName>
</protein>
<evidence type="ECO:0000256" key="1">
    <source>
        <dbReference type="SAM" id="Phobius"/>
    </source>
</evidence>
<accession>A0A9W8CHP5</accession>
<feature type="non-terminal residue" evidence="3">
    <location>
        <position position="1"/>
    </location>
</feature>
<organism evidence="3 4">
    <name type="scientific">Coemansia asiatica</name>
    <dbReference type="NCBI Taxonomy" id="1052880"/>
    <lineage>
        <taxon>Eukaryota</taxon>
        <taxon>Fungi</taxon>
        <taxon>Fungi incertae sedis</taxon>
        <taxon>Zoopagomycota</taxon>
        <taxon>Kickxellomycotina</taxon>
        <taxon>Kickxellomycetes</taxon>
        <taxon>Kickxellales</taxon>
        <taxon>Kickxellaceae</taxon>
        <taxon>Coemansia</taxon>
    </lineage>
</organism>
<dbReference type="GO" id="GO:0006508">
    <property type="term" value="P:proteolysis"/>
    <property type="evidence" value="ECO:0007669"/>
    <property type="project" value="InterPro"/>
</dbReference>
<keyword evidence="4" id="KW-1185">Reference proteome</keyword>
<dbReference type="InterPro" id="IPR001254">
    <property type="entry name" value="Trypsin_dom"/>
</dbReference>
<evidence type="ECO:0000313" key="3">
    <source>
        <dbReference type="EMBL" id="KAJ1642325.1"/>
    </source>
</evidence>
<dbReference type="EMBL" id="JANBOH010000426">
    <property type="protein sequence ID" value="KAJ1642325.1"/>
    <property type="molecule type" value="Genomic_DNA"/>
</dbReference>
<dbReference type="GO" id="GO:0004252">
    <property type="term" value="F:serine-type endopeptidase activity"/>
    <property type="evidence" value="ECO:0007669"/>
    <property type="project" value="InterPro"/>
</dbReference>
<dbReference type="Proteomes" id="UP001145021">
    <property type="component" value="Unassembled WGS sequence"/>
</dbReference>
<dbReference type="SUPFAM" id="SSF50494">
    <property type="entry name" value="Trypsin-like serine proteases"/>
    <property type="match status" value="1"/>
</dbReference>
<keyword evidence="1" id="KW-0812">Transmembrane</keyword>
<evidence type="ECO:0000313" key="4">
    <source>
        <dbReference type="Proteomes" id="UP001145021"/>
    </source>
</evidence>
<keyword evidence="1" id="KW-0472">Membrane</keyword>
<gene>
    <name evidence="3" type="ORF">LPJ64_005826</name>
</gene>
<proteinExistence type="predicted"/>